<sequence length="40" mass="4704">MVIFLNLVLAELRLGLKNYQVGKKWILDDYLYLCKGLNMT</sequence>
<reference evidence="1 2" key="1">
    <citation type="submission" date="2020-05" db="EMBL/GenBank/DDBJ databases">
        <authorList>
            <person name="Petersen J."/>
            <person name="Sayavedra L."/>
        </authorList>
    </citation>
    <scope>NUCLEOTIDE SEQUENCE [LARGE SCALE GENOMIC DNA]</scope>
    <source>
        <strain evidence="1">B thermophilus SOXS</strain>
    </source>
</reference>
<accession>A0A8H9CGI8</accession>
<dbReference type="EMBL" id="CAESAQ020000017">
    <property type="protein sequence ID" value="CAB5495014.1"/>
    <property type="molecule type" value="Genomic_DNA"/>
</dbReference>
<keyword evidence="2" id="KW-1185">Reference proteome</keyword>
<dbReference type="Proteomes" id="UP000643672">
    <property type="component" value="Unassembled WGS sequence"/>
</dbReference>
<evidence type="ECO:0000313" key="1">
    <source>
        <dbReference type="EMBL" id="CAB5495014.1"/>
    </source>
</evidence>
<evidence type="ECO:0000313" key="2">
    <source>
        <dbReference type="Proteomes" id="UP000643672"/>
    </source>
</evidence>
<gene>
    <name evidence="1" type="ORF">THERMOS_209</name>
</gene>
<name>A0A8H9CGI8_9GAMM</name>
<organism evidence="1 2">
    <name type="scientific">Bathymodiolus thermophilus thioautotrophic gill symbiont</name>
    <dbReference type="NCBI Taxonomy" id="2360"/>
    <lineage>
        <taxon>Bacteria</taxon>
        <taxon>Pseudomonadati</taxon>
        <taxon>Pseudomonadota</taxon>
        <taxon>Gammaproteobacteria</taxon>
        <taxon>sulfur-oxidizing symbionts</taxon>
    </lineage>
</organism>
<dbReference type="AlphaFoldDB" id="A0A8H9CGI8"/>
<proteinExistence type="predicted"/>
<comment type="caution">
    <text evidence="1">The sequence shown here is derived from an EMBL/GenBank/DDBJ whole genome shotgun (WGS) entry which is preliminary data.</text>
</comment>
<protein>
    <submittedName>
        <fullName evidence="1">Uncharacterized protein</fullName>
    </submittedName>
</protein>